<evidence type="ECO:0000256" key="7">
    <source>
        <dbReference type="ARBA" id="ARBA00023065"/>
    </source>
</evidence>
<feature type="domain" description="Cation/H+ exchanger transmembrane" evidence="11">
    <location>
        <begin position="13"/>
        <end position="401"/>
    </location>
</feature>
<dbReference type="AlphaFoldDB" id="A0A6N7VUA7"/>
<evidence type="ECO:0000313" key="12">
    <source>
        <dbReference type="EMBL" id="MSS84560.1"/>
    </source>
</evidence>
<dbReference type="EMBL" id="VULO01000008">
    <property type="protein sequence ID" value="MSS84560.1"/>
    <property type="molecule type" value="Genomic_DNA"/>
</dbReference>
<evidence type="ECO:0000256" key="2">
    <source>
        <dbReference type="ARBA" id="ARBA00022448"/>
    </source>
</evidence>
<accession>A0A6N7VUA7</accession>
<evidence type="ECO:0000256" key="8">
    <source>
        <dbReference type="ARBA" id="ARBA00023136"/>
    </source>
</evidence>
<keyword evidence="3" id="KW-1003">Cell membrane</keyword>
<dbReference type="Pfam" id="PF00999">
    <property type="entry name" value="Na_H_Exchanger"/>
    <property type="match status" value="1"/>
</dbReference>
<keyword evidence="8 10" id="KW-0472">Membrane</keyword>
<evidence type="ECO:0000256" key="10">
    <source>
        <dbReference type="SAM" id="Phobius"/>
    </source>
</evidence>
<feature type="transmembrane region" description="Helical" evidence="10">
    <location>
        <begin position="179"/>
        <end position="204"/>
    </location>
</feature>
<keyword evidence="7" id="KW-0406">Ion transport</keyword>
<keyword evidence="13" id="KW-1185">Reference proteome</keyword>
<dbReference type="InterPro" id="IPR006153">
    <property type="entry name" value="Cation/H_exchanger_TM"/>
</dbReference>
<dbReference type="RefSeq" id="WP_154545047.1">
    <property type="nucleotide sequence ID" value="NZ_VULO01000008.1"/>
</dbReference>
<comment type="caution">
    <text evidence="12">The sequence shown here is derived from an EMBL/GenBank/DDBJ whole genome shotgun (WGS) entry which is preliminary data.</text>
</comment>
<feature type="transmembrane region" description="Helical" evidence="10">
    <location>
        <begin position="296"/>
        <end position="319"/>
    </location>
</feature>
<dbReference type="GO" id="GO:0051453">
    <property type="term" value="P:regulation of intracellular pH"/>
    <property type="evidence" value="ECO:0007669"/>
    <property type="project" value="TreeGrafter"/>
</dbReference>
<evidence type="ECO:0000313" key="13">
    <source>
        <dbReference type="Proteomes" id="UP000470875"/>
    </source>
</evidence>
<dbReference type="GO" id="GO:0098719">
    <property type="term" value="P:sodium ion import across plasma membrane"/>
    <property type="evidence" value="ECO:0007669"/>
    <property type="project" value="TreeGrafter"/>
</dbReference>
<evidence type="ECO:0000256" key="9">
    <source>
        <dbReference type="ARBA" id="ARBA00023201"/>
    </source>
</evidence>
<dbReference type="Gene3D" id="6.10.140.1330">
    <property type="match status" value="1"/>
</dbReference>
<feature type="transmembrane region" description="Helical" evidence="10">
    <location>
        <begin position="340"/>
        <end position="364"/>
    </location>
</feature>
<dbReference type="PANTHER" id="PTHR10110">
    <property type="entry name" value="SODIUM/HYDROGEN EXCHANGER"/>
    <property type="match status" value="1"/>
</dbReference>
<dbReference type="InterPro" id="IPR018422">
    <property type="entry name" value="Cation/H_exchanger_CPA1"/>
</dbReference>
<proteinExistence type="predicted"/>
<evidence type="ECO:0000256" key="5">
    <source>
        <dbReference type="ARBA" id="ARBA00022989"/>
    </source>
</evidence>
<dbReference type="GO" id="GO:0015385">
    <property type="term" value="F:sodium:proton antiporter activity"/>
    <property type="evidence" value="ECO:0007669"/>
    <property type="project" value="InterPro"/>
</dbReference>
<keyword evidence="5 10" id="KW-1133">Transmembrane helix</keyword>
<reference evidence="12 13" key="1">
    <citation type="submission" date="2019-08" db="EMBL/GenBank/DDBJ databases">
        <title>In-depth cultivation of the pig gut microbiome towards novel bacterial diversity and tailored functional studies.</title>
        <authorList>
            <person name="Wylensek D."/>
            <person name="Hitch T.C.A."/>
            <person name="Clavel T."/>
        </authorList>
    </citation>
    <scope>NUCLEOTIDE SEQUENCE [LARGE SCALE GENOMIC DNA]</scope>
    <source>
        <strain evidence="12 13">WB03_NA08</strain>
    </source>
</reference>
<protein>
    <submittedName>
        <fullName evidence="12">Sodium:proton antiporter</fullName>
    </submittedName>
</protein>
<comment type="subcellular location">
    <subcellularLocation>
        <location evidence="1">Cell membrane</location>
        <topology evidence="1">Multi-pass membrane protein</topology>
    </subcellularLocation>
</comment>
<evidence type="ECO:0000256" key="6">
    <source>
        <dbReference type="ARBA" id="ARBA00023053"/>
    </source>
</evidence>
<evidence type="ECO:0000256" key="1">
    <source>
        <dbReference type="ARBA" id="ARBA00004651"/>
    </source>
</evidence>
<keyword evidence="6" id="KW-0915">Sodium</keyword>
<name>A0A6N7VUA7_9ACTO</name>
<evidence type="ECO:0000256" key="3">
    <source>
        <dbReference type="ARBA" id="ARBA00022475"/>
    </source>
</evidence>
<organism evidence="12 13">
    <name type="scientific">Scrofimicrobium canadense</name>
    <dbReference type="NCBI Taxonomy" id="2652290"/>
    <lineage>
        <taxon>Bacteria</taxon>
        <taxon>Bacillati</taxon>
        <taxon>Actinomycetota</taxon>
        <taxon>Actinomycetes</taxon>
        <taxon>Actinomycetales</taxon>
        <taxon>Actinomycetaceae</taxon>
        <taxon>Scrofimicrobium</taxon>
    </lineage>
</organism>
<dbReference type="Proteomes" id="UP000470875">
    <property type="component" value="Unassembled WGS sequence"/>
</dbReference>
<evidence type="ECO:0000259" key="11">
    <source>
        <dbReference type="Pfam" id="PF00999"/>
    </source>
</evidence>
<feature type="transmembrane region" description="Helical" evidence="10">
    <location>
        <begin position="82"/>
        <end position="105"/>
    </location>
</feature>
<sequence>MSTLVGIMVLTLVTILVVEIGNRVNAPWPALMVLVGVGIAWIPGQHLNVPNDLVLPLLLPPLLYTAAERTSWRMFRMRWRTIVIFAVGLTIFTTAMVSGTAWLLYAGMGLPAALVLGAMVSPPDPVAVEAVSKTVPLPRRILSTLQTEGLFNDAVALVIFEVALAALESGEEIQPRELLADFLVGLVLAVIVGLVLATGIRFIVRLSDNAIASAAATVVLPYGAYLIADSIEASGVLAVVVAALEYRRTESPDDVEERLVRASFWEVAELILTGLAFGLIGEGFQDVLSEYGSQVWRMIGKGLIIALVVVVVRLVYLVVLTRVNRMRGTPIMAPRTWKEAIVMTWGGMRGLITLALAVSLPRFIGPGDEYFSERAQLIVASCMVLVVTLLIAGLTMPWLLRVLNVGSEAEVERKQERELAHSAARRAFDAIHEMEDLPDPVVERIDAVVEQLESGLLERTVVEDIDEDINTRRTNRAILYQVQKTALAAARESLIEARNQTGADPVVVDRVLQRLDLQTSLMRKRD</sequence>
<evidence type="ECO:0000256" key="4">
    <source>
        <dbReference type="ARBA" id="ARBA00022692"/>
    </source>
</evidence>
<dbReference type="PANTHER" id="PTHR10110:SF86">
    <property type="entry name" value="SODIUM_HYDROGEN EXCHANGER 7"/>
    <property type="match status" value="1"/>
</dbReference>
<feature type="transmembrane region" description="Helical" evidence="10">
    <location>
        <begin position="376"/>
        <end position="400"/>
    </location>
</feature>
<keyword evidence="9" id="KW-0739">Sodium transport</keyword>
<dbReference type="GO" id="GO:0005886">
    <property type="term" value="C:plasma membrane"/>
    <property type="evidence" value="ECO:0007669"/>
    <property type="project" value="UniProtKB-SubCell"/>
</dbReference>
<keyword evidence="2" id="KW-0813">Transport</keyword>
<dbReference type="GO" id="GO:0015386">
    <property type="term" value="F:potassium:proton antiporter activity"/>
    <property type="evidence" value="ECO:0007669"/>
    <property type="project" value="TreeGrafter"/>
</dbReference>
<gene>
    <name evidence="12" type="ORF">FYJ24_07240</name>
</gene>
<keyword evidence="4 10" id="KW-0812">Transmembrane</keyword>